<dbReference type="PANTHER" id="PTHR45947">
    <property type="entry name" value="SULFOQUINOVOSYL TRANSFERASE SQD2"/>
    <property type="match status" value="1"/>
</dbReference>
<dbReference type="SUPFAM" id="SSF53756">
    <property type="entry name" value="UDP-Glycosyltransferase/glycogen phosphorylase"/>
    <property type="match status" value="1"/>
</dbReference>
<accession>A0A2M7TAP6</accession>
<evidence type="ECO:0000259" key="4">
    <source>
        <dbReference type="Pfam" id="PF13439"/>
    </source>
</evidence>
<dbReference type="InterPro" id="IPR050194">
    <property type="entry name" value="Glycosyltransferase_grp1"/>
</dbReference>
<feature type="domain" description="Glycosyltransferase subfamily 4-like N-terminal" evidence="4">
    <location>
        <begin position="42"/>
        <end position="147"/>
    </location>
</feature>
<dbReference type="GO" id="GO:0016757">
    <property type="term" value="F:glycosyltransferase activity"/>
    <property type="evidence" value="ECO:0007669"/>
    <property type="project" value="UniProtKB-KW"/>
</dbReference>
<keyword evidence="3" id="KW-0812">Transmembrane</keyword>
<keyword evidence="2" id="KW-0808">Transferase</keyword>
<reference evidence="6" key="1">
    <citation type="submission" date="2017-09" db="EMBL/GenBank/DDBJ databases">
        <title>Depth-based differentiation of microbial function through sediment-hosted aquifers and enrichment of novel symbionts in the deep terrestrial subsurface.</title>
        <authorList>
            <person name="Probst A.J."/>
            <person name="Ladd B."/>
            <person name="Jarett J.K."/>
            <person name="Geller-Mcgrath D.E."/>
            <person name="Sieber C.M.K."/>
            <person name="Emerson J.B."/>
            <person name="Anantharaman K."/>
            <person name="Thomas B.C."/>
            <person name="Malmstrom R."/>
            <person name="Stieglmeier M."/>
            <person name="Klingl A."/>
            <person name="Woyke T."/>
            <person name="Ryan C.M."/>
            <person name="Banfield J.F."/>
        </authorList>
    </citation>
    <scope>NUCLEOTIDE SEQUENCE [LARGE SCALE GENOMIC DNA]</scope>
</reference>
<keyword evidence="1" id="KW-0328">Glycosyltransferase</keyword>
<keyword evidence="3" id="KW-0472">Membrane</keyword>
<evidence type="ECO:0000256" key="3">
    <source>
        <dbReference type="SAM" id="Phobius"/>
    </source>
</evidence>
<dbReference type="GO" id="GO:1901137">
    <property type="term" value="P:carbohydrate derivative biosynthetic process"/>
    <property type="evidence" value="ECO:0007669"/>
    <property type="project" value="UniProtKB-ARBA"/>
</dbReference>
<sequence>MKVLHINNVANVPDGLVKGLKKVGVDATLYQPYTGINKSGKFGKLRVITNRITDARALAAQIRKERYDIVHIHYAYFGVLGILGGYPYWLHCHGTDIRRNLYHPLFKTPTTMSLNRADKVFYSTPDLKVHADKVRPDAMFLPNPIQTEMFEPKGFDGTHGKVLLISRIDKVKGIDLAFSALEKLKKRNPSVQIDAFLWGPDLERFKDKDFVNFIPKVTHQEIAQLIPNYRVIIGQFELGIMGMSEMEAMACARPVISVFEYGDWYAETPPLISSREEDEIVERTEELLGNTKLCEEIGVAGRDWVVKYHDYVSVAERLAKIYEEGRSPSPTI</sequence>
<proteinExistence type="predicted"/>
<gene>
    <name evidence="5" type="ORF">COY37_01075</name>
</gene>
<dbReference type="InterPro" id="IPR028098">
    <property type="entry name" value="Glyco_trans_4-like_N"/>
</dbReference>
<evidence type="ECO:0000313" key="5">
    <source>
        <dbReference type="EMBL" id="PIZ42071.1"/>
    </source>
</evidence>
<protein>
    <recommendedName>
        <fullName evidence="4">Glycosyltransferase subfamily 4-like N-terminal domain-containing protein</fullName>
    </recommendedName>
</protein>
<keyword evidence="3" id="KW-1133">Transmembrane helix</keyword>
<evidence type="ECO:0000256" key="1">
    <source>
        <dbReference type="ARBA" id="ARBA00022676"/>
    </source>
</evidence>
<organism evidence="5 6">
    <name type="scientific">Candidatus Aquicultor secundus</name>
    <dbReference type="NCBI Taxonomy" id="1973895"/>
    <lineage>
        <taxon>Bacteria</taxon>
        <taxon>Bacillati</taxon>
        <taxon>Actinomycetota</taxon>
        <taxon>Candidatus Aquicultoria</taxon>
        <taxon>Candidatus Aquicultorales</taxon>
        <taxon>Candidatus Aquicultoraceae</taxon>
        <taxon>Candidatus Aquicultor</taxon>
    </lineage>
</organism>
<dbReference type="Proteomes" id="UP000230956">
    <property type="component" value="Unassembled WGS sequence"/>
</dbReference>
<dbReference type="EMBL" id="PFNG01000030">
    <property type="protein sequence ID" value="PIZ42071.1"/>
    <property type="molecule type" value="Genomic_DNA"/>
</dbReference>
<dbReference type="PANTHER" id="PTHR45947:SF3">
    <property type="entry name" value="SULFOQUINOVOSYL TRANSFERASE SQD2"/>
    <property type="match status" value="1"/>
</dbReference>
<dbReference type="Pfam" id="PF13439">
    <property type="entry name" value="Glyco_transf_4"/>
    <property type="match status" value="1"/>
</dbReference>
<dbReference type="RefSeq" id="WP_286679171.1">
    <property type="nucleotide sequence ID" value="NZ_MNXI01000133.1"/>
</dbReference>
<name>A0A2M7TAP6_9ACTN</name>
<comment type="caution">
    <text evidence="5">The sequence shown here is derived from an EMBL/GenBank/DDBJ whole genome shotgun (WGS) entry which is preliminary data.</text>
</comment>
<dbReference type="Pfam" id="PF13692">
    <property type="entry name" value="Glyco_trans_1_4"/>
    <property type="match status" value="1"/>
</dbReference>
<feature type="transmembrane region" description="Helical" evidence="3">
    <location>
        <begin position="72"/>
        <end position="90"/>
    </location>
</feature>
<dbReference type="CDD" id="cd03801">
    <property type="entry name" value="GT4_PimA-like"/>
    <property type="match status" value="1"/>
</dbReference>
<evidence type="ECO:0000256" key="2">
    <source>
        <dbReference type="ARBA" id="ARBA00022679"/>
    </source>
</evidence>
<dbReference type="AlphaFoldDB" id="A0A2M7TAP6"/>
<dbReference type="Gene3D" id="3.40.50.2000">
    <property type="entry name" value="Glycogen Phosphorylase B"/>
    <property type="match status" value="2"/>
</dbReference>
<evidence type="ECO:0000313" key="6">
    <source>
        <dbReference type="Proteomes" id="UP000230956"/>
    </source>
</evidence>